<feature type="compositionally biased region" description="Acidic residues" evidence="1">
    <location>
        <begin position="89"/>
        <end position="99"/>
    </location>
</feature>
<name>A0A2S2DQA7_9BURK</name>
<organism evidence="2 3">
    <name type="scientific">Massilia oculi</name>
    <dbReference type="NCBI Taxonomy" id="945844"/>
    <lineage>
        <taxon>Bacteria</taxon>
        <taxon>Pseudomonadati</taxon>
        <taxon>Pseudomonadota</taxon>
        <taxon>Betaproteobacteria</taxon>
        <taxon>Burkholderiales</taxon>
        <taxon>Oxalobacteraceae</taxon>
        <taxon>Telluria group</taxon>
        <taxon>Massilia</taxon>
    </lineage>
</organism>
<evidence type="ECO:0000256" key="1">
    <source>
        <dbReference type="SAM" id="MobiDB-lite"/>
    </source>
</evidence>
<evidence type="ECO:0000313" key="3">
    <source>
        <dbReference type="Proteomes" id="UP000245820"/>
    </source>
</evidence>
<evidence type="ECO:0000313" key="2">
    <source>
        <dbReference type="EMBL" id="AWL07219.1"/>
    </source>
</evidence>
<gene>
    <name evidence="2" type="ORF">DIR46_24185</name>
</gene>
<dbReference type="Pfam" id="PF11306">
    <property type="entry name" value="DUF3108"/>
    <property type="match status" value="1"/>
</dbReference>
<dbReference type="RefSeq" id="WP_109347510.1">
    <property type="nucleotide sequence ID" value="NZ_CP029343.1"/>
</dbReference>
<evidence type="ECO:0008006" key="4">
    <source>
        <dbReference type="Google" id="ProtNLM"/>
    </source>
</evidence>
<feature type="compositionally biased region" description="Pro residues" evidence="1">
    <location>
        <begin position="64"/>
        <end position="80"/>
    </location>
</feature>
<proteinExistence type="predicted"/>
<protein>
    <recommendedName>
        <fullName evidence="4">DUF3108 domain-containing protein</fullName>
    </recommendedName>
</protein>
<keyword evidence="3" id="KW-1185">Reference proteome</keyword>
<accession>A0A2S2DQA7</accession>
<reference evidence="2 3" key="1">
    <citation type="submission" date="2018-05" db="EMBL/GenBank/DDBJ databases">
        <title>Complete genome sequence of Massilia oculi sp. nov. CCUG 43427T (=DSM 26321T), the type strain of M. oculi, and comparison with genome sequences of other Massilia strains.</title>
        <authorList>
            <person name="Zhu B."/>
        </authorList>
    </citation>
    <scope>NUCLEOTIDE SEQUENCE [LARGE SCALE GENOMIC DNA]</scope>
    <source>
        <strain evidence="2 3">CCUG 43427</strain>
    </source>
</reference>
<dbReference type="Proteomes" id="UP000245820">
    <property type="component" value="Chromosome"/>
</dbReference>
<dbReference type="KEGG" id="mtim:DIR46_24185"/>
<sequence>MRFSAFLARYRRLLGIGLASLLLHLAALAWLDFPIQRAAAVREPAPLALRLARAGTDRAAHRPAPSPPPASRPAPEPAPEPDAQRDVQPDAEPDAEPDAGPDAAPAALPVLAPLQADGRGEVRPGAMPGQFRVSPAPPARLDYRVSGAGAARLDWRTDGSSYRLTLDGILGSLDSEGGLDDGGLAPLRASEPAGPGRATTDFDREQGVIVSHLGARRDQLAGGAQDRASLLLQLAGMGRANPDQLRGVLAFWIGAAGGARQERYEVMGMETVDTGIGPVEALRMAQLAPEGAPRLEIWLAPGQAWLPVQLRLTLVDGAVRTQTLEAVEIETETDSAPGP</sequence>
<dbReference type="InterPro" id="IPR021457">
    <property type="entry name" value="DUF3108"/>
</dbReference>
<dbReference type="EMBL" id="CP029343">
    <property type="protein sequence ID" value="AWL07219.1"/>
    <property type="molecule type" value="Genomic_DNA"/>
</dbReference>
<feature type="region of interest" description="Disordered" evidence="1">
    <location>
        <begin position="54"/>
        <end position="105"/>
    </location>
</feature>
<dbReference type="AlphaFoldDB" id="A0A2S2DQA7"/>